<dbReference type="Gene3D" id="1.20.120.1630">
    <property type="match status" value="1"/>
</dbReference>
<evidence type="ECO:0000313" key="7">
    <source>
        <dbReference type="Proteomes" id="UP000834458"/>
    </source>
</evidence>
<evidence type="ECO:0008006" key="8">
    <source>
        <dbReference type="Google" id="ProtNLM"/>
    </source>
</evidence>
<keyword evidence="2 5" id="KW-0812">Transmembrane</keyword>
<sequence length="152" mass="16545">MNAWELKVPPVALVLVCGLLMGGMAAVWPAATLWAAPWWWGALPIALGAGVALAGVLAFRRAATTVNPTTPQASSSVVTTGIYAHSRNPMYLGFALALLGWGLWLGHAGALLVLPAFVLYMNRFQIVPEERMLAQKFGAPYNRYLQQVRRWL</sequence>
<comment type="caution">
    <text evidence="6">The sequence shown here is derived from an EMBL/GenBank/DDBJ whole genome shotgun (WGS) entry which is preliminary data.</text>
</comment>
<dbReference type="Proteomes" id="UP000834458">
    <property type="component" value="Unassembled WGS sequence"/>
</dbReference>
<feature type="transmembrane region" description="Helical" evidence="5">
    <location>
        <begin position="37"/>
        <end position="59"/>
    </location>
</feature>
<dbReference type="PANTHER" id="PTHR43847">
    <property type="entry name" value="BLL3993 PROTEIN"/>
    <property type="match status" value="1"/>
</dbReference>
<dbReference type="Pfam" id="PF04191">
    <property type="entry name" value="PEMT"/>
    <property type="match status" value="1"/>
</dbReference>
<feature type="transmembrane region" description="Helical" evidence="5">
    <location>
        <begin position="12"/>
        <end position="31"/>
    </location>
</feature>
<evidence type="ECO:0000256" key="2">
    <source>
        <dbReference type="ARBA" id="ARBA00022692"/>
    </source>
</evidence>
<dbReference type="RefSeq" id="WP_234686609.1">
    <property type="nucleotide sequence ID" value="NZ_CAHPRW010000009.1"/>
</dbReference>
<comment type="subcellular location">
    <subcellularLocation>
        <location evidence="1">Endomembrane system</location>
        <topology evidence="1">Multi-pass membrane protein</topology>
    </subcellularLocation>
</comment>
<keyword evidence="4 5" id="KW-0472">Membrane</keyword>
<organism evidence="6 7">
    <name type="scientific">Comamonas aquatica</name>
    <dbReference type="NCBI Taxonomy" id="225991"/>
    <lineage>
        <taxon>Bacteria</taxon>
        <taxon>Pseudomonadati</taxon>
        <taxon>Pseudomonadota</taxon>
        <taxon>Betaproteobacteria</taxon>
        <taxon>Burkholderiales</taxon>
        <taxon>Comamonadaceae</taxon>
        <taxon>Comamonas</taxon>
    </lineage>
</organism>
<proteinExistence type="predicted"/>
<reference evidence="6" key="1">
    <citation type="submission" date="2020-05" db="EMBL/GenBank/DDBJ databases">
        <authorList>
            <person name="Delgado-Blas J."/>
        </authorList>
    </citation>
    <scope>NUCLEOTIDE SEQUENCE</scope>
    <source>
        <strain evidence="6">BB1454</strain>
    </source>
</reference>
<name>A0AA35D556_9BURK</name>
<evidence type="ECO:0000256" key="5">
    <source>
        <dbReference type="SAM" id="Phobius"/>
    </source>
</evidence>
<dbReference type="InterPro" id="IPR052527">
    <property type="entry name" value="Metal_cation-efflux_comp"/>
</dbReference>
<dbReference type="AlphaFoldDB" id="A0AA35D556"/>
<evidence type="ECO:0000313" key="6">
    <source>
        <dbReference type="EMBL" id="CAB5667304.1"/>
    </source>
</evidence>
<gene>
    <name evidence="6" type="ORF">GHA_00658</name>
</gene>
<evidence type="ECO:0000256" key="3">
    <source>
        <dbReference type="ARBA" id="ARBA00022989"/>
    </source>
</evidence>
<dbReference type="PANTHER" id="PTHR43847:SF1">
    <property type="entry name" value="BLL3993 PROTEIN"/>
    <property type="match status" value="1"/>
</dbReference>
<feature type="transmembrane region" description="Helical" evidence="5">
    <location>
        <begin position="91"/>
        <end position="121"/>
    </location>
</feature>
<protein>
    <recommendedName>
        <fullName evidence="8">Protein-S-isoprenylcysteine methyltransferase</fullName>
    </recommendedName>
</protein>
<dbReference type="GO" id="GO:0012505">
    <property type="term" value="C:endomembrane system"/>
    <property type="evidence" value="ECO:0007669"/>
    <property type="project" value="UniProtKB-SubCell"/>
</dbReference>
<evidence type="ECO:0000256" key="1">
    <source>
        <dbReference type="ARBA" id="ARBA00004127"/>
    </source>
</evidence>
<dbReference type="InterPro" id="IPR007318">
    <property type="entry name" value="Phopholipid_MeTrfase"/>
</dbReference>
<accession>A0AA35D556</accession>
<keyword evidence="3 5" id="KW-1133">Transmembrane helix</keyword>
<evidence type="ECO:0000256" key="4">
    <source>
        <dbReference type="ARBA" id="ARBA00023136"/>
    </source>
</evidence>
<dbReference type="EMBL" id="CAHPSC010000006">
    <property type="protein sequence ID" value="CAB5667304.1"/>
    <property type="molecule type" value="Genomic_DNA"/>
</dbReference>